<dbReference type="PANTHER" id="PTHR43163">
    <property type="entry name" value="DIPEPTIDE TRANSPORT SYSTEM PERMEASE PROTEIN DPPB-RELATED"/>
    <property type="match status" value="1"/>
</dbReference>
<dbReference type="InterPro" id="IPR000515">
    <property type="entry name" value="MetI-like"/>
</dbReference>
<evidence type="ECO:0000256" key="1">
    <source>
        <dbReference type="ARBA" id="ARBA00004651"/>
    </source>
</evidence>
<dbReference type="GeneID" id="92942342"/>
<keyword evidence="5 7" id="KW-1133">Transmembrane helix</keyword>
<dbReference type="eggNOG" id="COG0601">
    <property type="taxonomic scope" value="Bacteria"/>
</dbReference>
<dbReference type="Gene3D" id="1.10.3720.10">
    <property type="entry name" value="MetI-like"/>
    <property type="match status" value="1"/>
</dbReference>
<keyword evidence="3" id="KW-1003">Cell membrane</keyword>
<evidence type="ECO:0000256" key="7">
    <source>
        <dbReference type="RuleBase" id="RU363032"/>
    </source>
</evidence>
<evidence type="ECO:0000256" key="5">
    <source>
        <dbReference type="ARBA" id="ARBA00022989"/>
    </source>
</evidence>
<feature type="transmembrane region" description="Helical" evidence="7">
    <location>
        <begin position="104"/>
        <end position="129"/>
    </location>
</feature>
<feature type="transmembrane region" description="Helical" evidence="7">
    <location>
        <begin position="250"/>
        <end position="271"/>
    </location>
</feature>
<organism evidence="9 10">
    <name type="scientific">Bifidobacterium pullorum subsp. gallinarum</name>
    <dbReference type="NCBI Taxonomy" id="78344"/>
    <lineage>
        <taxon>Bacteria</taxon>
        <taxon>Bacillati</taxon>
        <taxon>Actinomycetota</taxon>
        <taxon>Actinomycetes</taxon>
        <taxon>Bifidobacteriales</taxon>
        <taxon>Bifidobacteriaceae</taxon>
        <taxon>Bifidobacterium</taxon>
    </lineage>
</organism>
<dbReference type="SUPFAM" id="SSF161098">
    <property type="entry name" value="MetI-like"/>
    <property type="match status" value="1"/>
</dbReference>
<dbReference type="InterPro" id="IPR035906">
    <property type="entry name" value="MetI-like_sf"/>
</dbReference>
<dbReference type="RefSeq" id="WP_033507725.1">
    <property type="nucleotide sequence ID" value="NZ_JAYARX010000042.1"/>
</dbReference>
<dbReference type="Proteomes" id="UP000029046">
    <property type="component" value="Unassembled WGS sequence"/>
</dbReference>
<evidence type="ECO:0000256" key="3">
    <source>
        <dbReference type="ARBA" id="ARBA00022475"/>
    </source>
</evidence>
<evidence type="ECO:0000256" key="4">
    <source>
        <dbReference type="ARBA" id="ARBA00022692"/>
    </source>
</evidence>
<sequence length="330" mass="35967">MKFYLRKIGFYLVALFAALTLNFAIPRMMPGDPVAAVLNRLASRGGTVAPETRAAVTAMLGQDGGNIIQQYIDYLKNIFTGNWGVSVLYFPNQVTTSIASALPWTIALVGTTTVISFFIQQALGIWAGWRHGGVFDNIVSPVATVLQSVPYFWLALIFIWLFARILHWFPQAGGYNYREVVPGPTLDFFLSALEYAALPALTILISSLGMGVVGMRNMMVSTLSEDYIVTAEAKGLSPRRVMMCYAARNAVLPSISGFGTSIGAVVGGSLLTEQVFSYPGVGQMLLQAVQSNDYALMQGIFLIITVTVLVVNLIIDLLYGIIDPRTRQQN</sequence>
<dbReference type="EMBL" id="JGYX01000004">
    <property type="protein sequence ID" value="KFI60669.1"/>
    <property type="molecule type" value="Genomic_DNA"/>
</dbReference>
<keyword evidence="2 7" id="KW-0813">Transport</keyword>
<dbReference type="Pfam" id="PF00528">
    <property type="entry name" value="BPD_transp_1"/>
    <property type="match status" value="1"/>
</dbReference>
<evidence type="ECO:0000256" key="2">
    <source>
        <dbReference type="ARBA" id="ARBA00022448"/>
    </source>
</evidence>
<keyword evidence="4 7" id="KW-0812">Transmembrane</keyword>
<accession>A0A087APG9</accession>
<feature type="transmembrane region" description="Helical" evidence="7">
    <location>
        <begin position="150"/>
        <end position="169"/>
    </location>
</feature>
<feature type="transmembrane region" description="Helical" evidence="7">
    <location>
        <begin position="189"/>
        <end position="213"/>
    </location>
</feature>
<reference evidence="9 10" key="1">
    <citation type="submission" date="2014-03" db="EMBL/GenBank/DDBJ databases">
        <title>Genomics of Bifidobacteria.</title>
        <authorList>
            <person name="Ventura M."/>
            <person name="Milani C."/>
            <person name="Lugli G.A."/>
        </authorList>
    </citation>
    <scope>NUCLEOTIDE SEQUENCE [LARGE SCALE GENOMIC DNA]</scope>
    <source>
        <strain evidence="9 10">LMG 11586</strain>
    </source>
</reference>
<dbReference type="PANTHER" id="PTHR43163:SF6">
    <property type="entry name" value="DIPEPTIDE TRANSPORT SYSTEM PERMEASE PROTEIN DPPB-RELATED"/>
    <property type="match status" value="1"/>
</dbReference>
<dbReference type="GO" id="GO:0055085">
    <property type="term" value="P:transmembrane transport"/>
    <property type="evidence" value="ECO:0007669"/>
    <property type="project" value="InterPro"/>
</dbReference>
<comment type="similarity">
    <text evidence="7">Belongs to the binding-protein-dependent transport system permease family.</text>
</comment>
<dbReference type="PROSITE" id="PS50928">
    <property type="entry name" value="ABC_TM1"/>
    <property type="match status" value="1"/>
</dbReference>
<dbReference type="CDD" id="cd06261">
    <property type="entry name" value="TM_PBP2"/>
    <property type="match status" value="1"/>
</dbReference>
<dbReference type="GO" id="GO:0005886">
    <property type="term" value="C:plasma membrane"/>
    <property type="evidence" value="ECO:0007669"/>
    <property type="project" value="UniProtKB-SubCell"/>
</dbReference>
<proteinExistence type="inferred from homology"/>
<protein>
    <submittedName>
        <fullName evidence="9">Dipeptide/oligopeptide/nickel ABC transporter permease</fullName>
    </submittedName>
</protein>
<name>A0A087APG9_9BIFI</name>
<keyword evidence="6 7" id="KW-0472">Membrane</keyword>
<comment type="subcellular location">
    <subcellularLocation>
        <location evidence="1 7">Cell membrane</location>
        <topology evidence="1 7">Multi-pass membrane protein</topology>
    </subcellularLocation>
</comment>
<dbReference type="AlphaFoldDB" id="A0A087APG9"/>
<evidence type="ECO:0000313" key="9">
    <source>
        <dbReference type="EMBL" id="KFI60669.1"/>
    </source>
</evidence>
<gene>
    <name evidence="9" type="ORF">BIGA_1425</name>
</gene>
<feature type="transmembrane region" description="Helical" evidence="7">
    <location>
        <begin position="300"/>
        <end position="322"/>
    </location>
</feature>
<evidence type="ECO:0000256" key="6">
    <source>
        <dbReference type="ARBA" id="ARBA00023136"/>
    </source>
</evidence>
<keyword evidence="10" id="KW-1185">Reference proteome</keyword>
<evidence type="ECO:0000313" key="10">
    <source>
        <dbReference type="Proteomes" id="UP000029046"/>
    </source>
</evidence>
<comment type="caution">
    <text evidence="9">The sequence shown here is derived from an EMBL/GenBank/DDBJ whole genome shotgun (WGS) entry which is preliminary data.</text>
</comment>
<evidence type="ECO:0000259" key="8">
    <source>
        <dbReference type="PROSITE" id="PS50928"/>
    </source>
</evidence>
<feature type="domain" description="ABC transmembrane type-1" evidence="8">
    <location>
        <begin position="102"/>
        <end position="315"/>
    </location>
</feature>
<dbReference type="OrthoDB" id="9778910at2"/>